<feature type="compositionally biased region" description="Basic and acidic residues" evidence="2">
    <location>
        <begin position="263"/>
        <end position="277"/>
    </location>
</feature>
<keyword evidence="4" id="KW-1185">Reference proteome</keyword>
<feature type="region of interest" description="Disordered" evidence="2">
    <location>
        <begin position="52"/>
        <end position="87"/>
    </location>
</feature>
<dbReference type="Proteomes" id="UP000215914">
    <property type="component" value="Unassembled WGS sequence"/>
</dbReference>
<evidence type="ECO:0000256" key="1">
    <source>
        <dbReference type="SAM" id="Coils"/>
    </source>
</evidence>
<reference evidence="3" key="1">
    <citation type="journal article" date="2017" name="Nature">
        <title>The sunflower genome provides insights into oil metabolism, flowering and Asterid evolution.</title>
        <authorList>
            <person name="Badouin H."/>
            <person name="Gouzy J."/>
            <person name="Grassa C.J."/>
            <person name="Murat F."/>
            <person name="Staton S.E."/>
            <person name="Cottret L."/>
            <person name="Lelandais-Briere C."/>
            <person name="Owens G.L."/>
            <person name="Carrere S."/>
            <person name="Mayjonade B."/>
            <person name="Legrand L."/>
            <person name="Gill N."/>
            <person name="Kane N.C."/>
            <person name="Bowers J.E."/>
            <person name="Hubner S."/>
            <person name="Bellec A."/>
            <person name="Berard A."/>
            <person name="Berges H."/>
            <person name="Blanchet N."/>
            <person name="Boniface M.C."/>
            <person name="Brunel D."/>
            <person name="Catrice O."/>
            <person name="Chaidir N."/>
            <person name="Claudel C."/>
            <person name="Donnadieu C."/>
            <person name="Faraut T."/>
            <person name="Fievet G."/>
            <person name="Helmstetter N."/>
            <person name="King M."/>
            <person name="Knapp S.J."/>
            <person name="Lai Z."/>
            <person name="Le Paslier M.C."/>
            <person name="Lippi Y."/>
            <person name="Lorenzon L."/>
            <person name="Mandel J.R."/>
            <person name="Marage G."/>
            <person name="Marchand G."/>
            <person name="Marquand E."/>
            <person name="Bret-Mestries E."/>
            <person name="Morien E."/>
            <person name="Nambeesan S."/>
            <person name="Nguyen T."/>
            <person name="Pegot-Espagnet P."/>
            <person name="Pouilly N."/>
            <person name="Raftis F."/>
            <person name="Sallet E."/>
            <person name="Schiex T."/>
            <person name="Thomas J."/>
            <person name="Vandecasteele C."/>
            <person name="Vares D."/>
            <person name="Vear F."/>
            <person name="Vautrin S."/>
            <person name="Crespi M."/>
            <person name="Mangin B."/>
            <person name="Burke J.M."/>
            <person name="Salse J."/>
            <person name="Munos S."/>
            <person name="Vincourt P."/>
            <person name="Rieseberg L.H."/>
            <person name="Langlade N.B."/>
        </authorList>
    </citation>
    <scope>NUCLEOTIDE SEQUENCE</scope>
    <source>
        <tissue evidence="3">Leaves</tissue>
    </source>
</reference>
<evidence type="ECO:0000256" key="2">
    <source>
        <dbReference type="SAM" id="MobiDB-lite"/>
    </source>
</evidence>
<feature type="compositionally biased region" description="Basic residues" evidence="2">
    <location>
        <begin position="167"/>
        <end position="176"/>
    </location>
</feature>
<gene>
    <name evidence="3" type="ORF">HanXRQr2_Chr13g0576231</name>
</gene>
<keyword evidence="1" id="KW-0175">Coiled coil</keyword>
<name>A0A9K3EFT3_HELAN</name>
<evidence type="ECO:0000313" key="4">
    <source>
        <dbReference type="Proteomes" id="UP000215914"/>
    </source>
</evidence>
<feature type="compositionally biased region" description="Acidic residues" evidence="2">
    <location>
        <begin position="143"/>
        <end position="154"/>
    </location>
</feature>
<feature type="region of interest" description="Disordered" evidence="2">
    <location>
        <begin position="104"/>
        <end position="317"/>
    </location>
</feature>
<reference evidence="3" key="2">
    <citation type="submission" date="2020-06" db="EMBL/GenBank/DDBJ databases">
        <title>Helianthus annuus Genome sequencing and assembly Release 2.</title>
        <authorList>
            <person name="Gouzy J."/>
            <person name="Langlade N."/>
            <person name="Munos S."/>
        </authorList>
    </citation>
    <scope>NUCLEOTIDE SEQUENCE</scope>
    <source>
        <tissue evidence="3">Leaves</tissue>
    </source>
</reference>
<evidence type="ECO:0000313" key="3">
    <source>
        <dbReference type="EMBL" id="KAF5772382.1"/>
    </source>
</evidence>
<dbReference type="EMBL" id="MNCJ02000328">
    <property type="protein sequence ID" value="KAF5772382.1"/>
    <property type="molecule type" value="Genomic_DNA"/>
</dbReference>
<feature type="coiled-coil region" evidence="1">
    <location>
        <begin position="349"/>
        <end position="464"/>
    </location>
</feature>
<sequence>MICKIENRNYVAPENDAWRHENNNSEDEADRLRDMHEKKLRYWFVKDGMRKRTPKVSPALADPKKATPKIIVKEPAKKKPTPTLVDETVLDPADVLQGGEAEAAKAAKVQGSNVEKVAESSKKDDTESVKEKDAEGVAHTDSSDADDESIDTESEIDKSKIGVGKVNLKKKPQKKKKDSDEEDEMYIPKPQAEKKKGVLKRKANPQGVIPRRVRARKGSASVPEIQSGKSEKHVVTSKVHQADKDQNVEVPEVQQVQSAPEVEVEKVDKPEVEKKGDDEDEVVITGERVSTPPPPPENPTIHITDNPKQSPPKKDTTPGLFEGFHNIHGEFKDDILPDEDYDMFHDAMIKDLTKKVSLREKEKAKAEAERDELRKTLEKTVEVNEEMKSVVNDHAERIDALTEDLTDNAKLIDQLTNELSEVNARYENMNETNQTLHQMLDDLHEASSSENKVLKLEIEALRADKAVKDEQLNMLYTVIEHQLGITVQAVYNGLEIQRVEERRAQREKELAEAATQKKKELIVETQVAGGS</sequence>
<organism evidence="3 4">
    <name type="scientific">Helianthus annuus</name>
    <name type="common">Common sunflower</name>
    <dbReference type="NCBI Taxonomy" id="4232"/>
    <lineage>
        <taxon>Eukaryota</taxon>
        <taxon>Viridiplantae</taxon>
        <taxon>Streptophyta</taxon>
        <taxon>Embryophyta</taxon>
        <taxon>Tracheophyta</taxon>
        <taxon>Spermatophyta</taxon>
        <taxon>Magnoliopsida</taxon>
        <taxon>eudicotyledons</taxon>
        <taxon>Gunneridae</taxon>
        <taxon>Pentapetalae</taxon>
        <taxon>asterids</taxon>
        <taxon>campanulids</taxon>
        <taxon>Asterales</taxon>
        <taxon>Asteraceae</taxon>
        <taxon>Asteroideae</taxon>
        <taxon>Heliantheae alliance</taxon>
        <taxon>Heliantheae</taxon>
        <taxon>Helianthus</taxon>
    </lineage>
</organism>
<protein>
    <submittedName>
        <fullName evidence="3">Uncharacterized protein</fullName>
    </submittedName>
</protein>
<feature type="compositionally biased region" description="Basic and acidic residues" evidence="2">
    <location>
        <begin position="116"/>
        <end position="142"/>
    </location>
</feature>
<proteinExistence type="predicted"/>
<dbReference type="AlphaFoldDB" id="A0A9K3EFT3"/>
<feature type="coiled-coil region" evidence="1">
    <location>
        <begin position="494"/>
        <end position="524"/>
    </location>
</feature>
<accession>A0A9K3EFT3</accession>
<comment type="caution">
    <text evidence="3">The sequence shown here is derived from an EMBL/GenBank/DDBJ whole genome shotgun (WGS) entry which is preliminary data.</text>
</comment>
<feature type="compositionally biased region" description="Low complexity" evidence="2">
    <location>
        <begin position="248"/>
        <end position="261"/>
    </location>
</feature>
<feature type="compositionally biased region" description="Basic and acidic residues" evidence="2">
    <location>
        <begin position="229"/>
        <end position="247"/>
    </location>
</feature>
<dbReference type="Gramene" id="mRNA:HanXRQr2_Chr13g0576231">
    <property type="protein sequence ID" value="mRNA:HanXRQr2_Chr13g0576231"/>
    <property type="gene ID" value="HanXRQr2_Chr13g0576231"/>
</dbReference>